<feature type="transmembrane region" description="Helical" evidence="10">
    <location>
        <begin position="66"/>
        <end position="84"/>
    </location>
</feature>
<evidence type="ECO:0000256" key="6">
    <source>
        <dbReference type="ARBA" id="ARBA00022777"/>
    </source>
</evidence>
<dbReference type="InterPro" id="IPR003594">
    <property type="entry name" value="HATPase_dom"/>
</dbReference>
<evidence type="ECO:0000256" key="7">
    <source>
        <dbReference type="ARBA" id="ARBA00022840"/>
    </source>
</evidence>
<evidence type="ECO:0000313" key="14">
    <source>
        <dbReference type="EMBL" id="GAA2103991.1"/>
    </source>
</evidence>
<reference evidence="14 15" key="1">
    <citation type="journal article" date="2019" name="Int. J. Syst. Evol. Microbiol.">
        <title>The Global Catalogue of Microorganisms (GCM) 10K type strain sequencing project: providing services to taxonomists for standard genome sequencing and annotation.</title>
        <authorList>
            <consortium name="The Broad Institute Genomics Platform"/>
            <consortium name="The Broad Institute Genome Sequencing Center for Infectious Disease"/>
            <person name="Wu L."/>
            <person name="Ma J."/>
        </authorList>
    </citation>
    <scope>NUCLEOTIDE SEQUENCE [LARGE SCALE GENOMIC DNA]</scope>
    <source>
        <strain evidence="14 15">JCM 15900</strain>
    </source>
</reference>
<keyword evidence="5" id="KW-0547">Nucleotide-binding</keyword>
<dbReference type="InterPro" id="IPR036890">
    <property type="entry name" value="HATPase_C_sf"/>
</dbReference>
<keyword evidence="10" id="KW-1133">Transmembrane helix</keyword>
<feature type="domain" description="DUF7134" evidence="13">
    <location>
        <begin position="58"/>
        <end position="231"/>
    </location>
</feature>
<evidence type="ECO:0000259" key="11">
    <source>
        <dbReference type="Pfam" id="PF02518"/>
    </source>
</evidence>
<feature type="region of interest" description="Disordered" evidence="9">
    <location>
        <begin position="432"/>
        <end position="469"/>
    </location>
</feature>
<keyword evidence="4" id="KW-0808">Transferase</keyword>
<evidence type="ECO:0000256" key="4">
    <source>
        <dbReference type="ARBA" id="ARBA00022679"/>
    </source>
</evidence>
<evidence type="ECO:0000259" key="13">
    <source>
        <dbReference type="Pfam" id="PF23539"/>
    </source>
</evidence>
<keyword evidence="3" id="KW-0597">Phosphoprotein</keyword>
<dbReference type="Pfam" id="PF23539">
    <property type="entry name" value="DUF7134"/>
    <property type="match status" value="1"/>
</dbReference>
<evidence type="ECO:0000313" key="15">
    <source>
        <dbReference type="Proteomes" id="UP001500984"/>
    </source>
</evidence>
<dbReference type="Pfam" id="PF02518">
    <property type="entry name" value="HATPase_c"/>
    <property type="match status" value="1"/>
</dbReference>
<proteinExistence type="predicted"/>
<accession>A0ABN2X5A9</accession>
<comment type="catalytic activity">
    <reaction evidence="1">
        <text>ATP + protein L-histidine = ADP + protein N-phospho-L-histidine.</text>
        <dbReference type="EC" id="2.7.13.3"/>
    </reaction>
</comment>
<keyword evidence="10" id="KW-0812">Transmembrane</keyword>
<dbReference type="Proteomes" id="UP001500984">
    <property type="component" value="Unassembled WGS sequence"/>
</dbReference>
<keyword evidence="7" id="KW-0067">ATP-binding</keyword>
<dbReference type="InterPro" id="IPR055558">
    <property type="entry name" value="DUF7134"/>
</dbReference>
<evidence type="ECO:0000256" key="5">
    <source>
        <dbReference type="ARBA" id="ARBA00022741"/>
    </source>
</evidence>
<keyword evidence="15" id="KW-1185">Reference proteome</keyword>
<gene>
    <name evidence="14" type="ORF">GCM10009823_28310</name>
</gene>
<feature type="region of interest" description="Disordered" evidence="9">
    <location>
        <begin position="510"/>
        <end position="596"/>
    </location>
</feature>
<evidence type="ECO:0000256" key="2">
    <source>
        <dbReference type="ARBA" id="ARBA00012438"/>
    </source>
</evidence>
<evidence type="ECO:0000256" key="1">
    <source>
        <dbReference type="ARBA" id="ARBA00000085"/>
    </source>
</evidence>
<feature type="transmembrane region" description="Helical" evidence="10">
    <location>
        <begin position="121"/>
        <end position="154"/>
    </location>
</feature>
<feature type="region of interest" description="Disordered" evidence="9">
    <location>
        <begin position="1"/>
        <end position="45"/>
    </location>
</feature>
<dbReference type="Pfam" id="PF07730">
    <property type="entry name" value="HisKA_3"/>
    <property type="match status" value="1"/>
</dbReference>
<dbReference type="Gene3D" id="1.20.5.1930">
    <property type="match status" value="1"/>
</dbReference>
<feature type="transmembrane region" description="Helical" evidence="10">
    <location>
        <begin position="96"/>
        <end position="115"/>
    </location>
</feature>
<feature type="transmembrane region" description="Helical" evidence="10">
    <location>
        <begin position="206"/>
        <end position="228"/>
    </location>
</feature>
<feature type="transmembrane region" description="Helical" evidence="10">
    <location>
        <begin position="166"/>
        <end position="186"/>
    </location>
</feature>
<sequence length="596" mass="60675">MTSPPASSAGARGPGPAAPAGAASSGAGGARAEGAAPVRPPETAGASAELSGAFTRFRRFFARRPWIADTLVWALPLIFVSVLSSSQQGFLYTDSAMPVQVAVALSFLMAAPLALRRAAPLLSSLLIAGACLLTVLTMTGPSLSVFAVPLTIYSTTKWGTAAHGKIVLALGFVGSLLMGLSIYLALLQGTVGPDASPLEPSTYAVIAIYSGFCAAVVLSAWLLGGVAYRRRREIEGIRERNRLLEQERAAEARLAADAERMRIAREMHDVIAHSLSVVIVQADGGRYVAKTNPEAAAEVLATIAETGRSALAQTRSLLGVLRAESGEEREAKPLPGLTEVPALLADIRSAGLDVRLRGEEVLTRGSGLTEPVQLAVYRIVQESLTNVLKHAGASAQATVELAEGEGAFTVSVVNTGLQGLPSAEAGAGMWAGAGTREGTDDGAAGRRAGRRRRAADHEALARTGGGNGIIGMRERAQLHGGELEAGPVWGADGTANGFRVTARFPVGAPAALRPNGSGGAAEDARPATPTTSEAPAAAAGAGHTAAARAAESPRGAPGTGAPADGTGQNGTPHGGPAGADVQDGSTPRDETRRAHA</sequence>
<evidence type="ECO:0000256" key="3">
    <source>
        <dbReference type="ARBA" id="ARBA00022553"/>
    </source>
</evidence>
<dbReference type="CDD" id="cd16917">
    <property type="entry name" value="HATPase_UhpB-NarQ-NarX-like"/>
    <property type="match status" value="1"/>
</dbReference>
<dbReference type="PANTHER" id="PTHR24421">
    <property type="entry name" value="NITRATE/NITRITE SENSOR PROTEIN NARX-RELATED"/>
    <property type="match status" value="1"/>
</dbReference>
<dbReference type="Gene3D" id="3.30.565.10">
    <property type="entry name" value="Histidine kinase-like ATPase, C-terminal domain"/>
    <property type="match status" value="1"/>
</dbReference>
<evidence type="ECO:0000256" key="10">
    <source>
        <dbReference type="SAM" id="Phobius"/>
    </source>
</evidence>
<keyword evidence="10" id="KW-0472">Membrane</keyword>
<keyword evidence="6" id="KW-0418">Kinase</keyword>
<feature type="compositionally biased region" description="Basic and acidic residues" evidence="9">
    <location>
        <begin position="586"/>
        <end position="596"/>
    </location>
</feature>
<feature type="compositionally biased region" description="Low complexity" evidence="9">
    <location>
        <begin position="526"/>
        <end position="566"/>
    </location>
</feature>
<evidence type="ECO:0000256" key="8">
    <source>
        <dbReference type="ARBA" id="ARBA00023012"/>
    </source>
</evidence>
<dbReference type="EC" id="2.7.13.3" evidence="2"/>
<organism evidence="14 15">
    <name type="scientific">Brevibacterium salitolerans</name>
    <dbReference type="NCBI Taxonomy" id="1403566"/>
    <lineage>
        <taxon>Bacteria</taxon>
        <taxon>Bacillati</taxon>
        <taxon>Actinomycetota</taxon>
        <taxon>Actinomycetes</taxon>
        <taxon>Micrococcales</taxon>
        <taxon>Brevibacteriaceae</taxon>
        <taxon>Brevibacterium</taxon>
    </lineage>
</organism>
<dbReference type="SUPFAM" id="SSF55874">
    <property type="entry name" value="ATPase domain of HSP90 chaperone/DNA topoisomerase II/histidine kinase"/>
    <property type="match status" value="1"/>
</dbReference>
<comment type="caution">
    <text evidence="14">The sequence shown here is derived from an EMBL/GenBank/DDBJ whole genome shotgun (WGS) entry which is preliminary data.</text>
</comment>
<evidence type="ECO:0000256" key="9">
    <source>
        <dbReference type="SAM" id="MobiDB-lite"/>
    </source>
</evidence>
<dbReference type="InterPro" id="IPR050482">
    <property type="entry name" value="Sensor_HK_TwoCompSys"/>
</dbReference>
<name>A0ABN2X5A9_9MICO</name>
<dbReference type="EMBL" id="BAAAPZ010000017">
    <property type="protein sequence ID" value="GAA2103991.1"/>
    <property type="molecule type" value="Genomic_DNA"/>
</dbReference>
<dbReference type="PANTHER" id="PTHR24421:SF10">
    <property type="entry name" value="NITRATE_NITRITE SENSOR PROTEIN NARQ"/>
    <property type="match status" value="1"/>
</dbReference>
<dbReference type="RefSeq" id="WP_344337952.1">
    <property type="nucleotide sequence ID" value="NZ_BAAAPZ010000017.1"/>
</dbReference>
<keyword evidence="8" id="KW-0902">Two-component regulatory system</keyword>
<feature type="domain" description="Signal transduction histidine kinase subgroup 3 dimerisation and phosphoacceptor" evidence="12">
    <location>
        <begin position="259"/>
        <end position="324"/>
    </location>
</feature>
<feature type="compositionally biased region" description="Low complexity" evidence="9">
    <location>
        <begin position="1"/>
        <end position="25"/>
    </location>
</feature>
<feature type="domain" description="Histidine kinase/HSP90-like ATPase" evidence="11">
    <location>
        <begin position="374"/>
        <end position="506"/>
    </location>
</feature>
<protein>
    <recommendedName>
        <fullName evidence="2">histidine kinase</fullName>
        <ecNumber evidence="2">2.7.13.3</ecNumber>
    </recommendedName>
</protein>
<evidence type="ECO:0000259" key="12">
    <source>
        <dbReference type="Pfam" id="PF07730"/>
    </source>
</evidence>
<dbReference type="InterPro" id="IPR011712">
    <property type="entry name" value="Sig_transdc_His_kin_sub3_dim/P"/>
</dbReference>